<comment type="caution">
    <text evidence="2">The sequence shown here is derived from an EMBL/GenBank/DDBJ whole genome shotgun (WGS) entry which is preliminary data.</text>
</comment>
<keyword evidence="1" id="KW-0732">Signal</keyword>
<evidence type="ECO:0000256" key="1">
    <source>
        <dbReference type="SAM" id="SignalP"/>
    </source>
</evidence>
<name>A0A9X4MZJ3_9FLAO</name>
<evidence type="ECO:0000313" key="2">
    <source>
        <dbReference type="EMBL" id="MDG4945326.1"/>
    </source>
</evidence>
<feature type="chain" id="PRO_5040831847" description="Outer membrane protein beta-barrel domain-containing protein" evidence="1">
    <location>
        <begin position="25"/>
        <end position="145"/>
    </location>
</feature>
<gene>
    <name evidence="2" type="ORF">NMK71_02780</name>
</gene>
<dbReference type="AlphaFoldDB" id="A0A9X4MZJ3"/>
<proteinExistence type="predicted"/>
<organism evidence="2 3">
    <name type="scientific">Profundicola chukchiensis</name>
    <dbReference type="NCBI Taxonomy" id="2961959"/>
    <lineage>
        <taxon>Bacteria</taxon>
        <taxon>Pseudomonadati</taxon>
        <taxon>Bacteroidota</taxon>
        <taxon>Flavobacteriia</taxon>
        <taxon>Flavobacteriales</taxon>
        <taxon>Weeksellaceae</taxon>
        <taxon>Profundicola</taxon>
    </lineage>
</organism>
<reference evidence="2" key="1">
    <citation type="submission" date="2022-07" db="EMBL/GenBank/DDBJ databases">
        <title>Description and genome-wide analysis of Profundicola chukchiensis gen. nov., sp. nov., marine bacteria isolated from bottom sediments of the Chukchi Sea.</title>
        <authorList>
            <person name="Romanenko L."/>
            <person name="Otstavnykh N."/>
            <person name="Kurilenko V."/>
            <person name="Eremeev V."/>
            <person name="Velansky P."/>
            <person name="Mikhailov V."/>
            <person name="Isaeva M."/>
        </authorList>
    </citation>
    <scope>NUCLEOTIDE SEQUENCE</scope>
    <source>
        <strain evidence="2">KMM 9713</strain>
    </source>
</reference>
<dbReference type="EMBL" id="JANCMU010000001">
    <property type="protein sequence ID" value="MDG4945326.1"/>
    <property type="molecule type" value="Genomic_DNA"/>
</dbReference>
<accession>A0A9X4MZJ3</accession>
<evidence type="ECO:0000313" key="3">
    <source>
        <dbReference type="Proteomes" id="UP001152599"/>
    </source>
</evidence>
<dbReference type="Pfam" id="PF20351">
    <property type="entry name" value="DUF6646"/>
    <property type="match status" value="1"/>
</dbReference>
<sequence length="145" mass="15722">MKNLRLLTVLTALIFGASFMSAQAYQGQGDKKLQVGFSPYGNGTGITGTFDYGIHEYFSLGAGGEFYFSDNNDGDFYIFGRADAHLGSLLNMPSNMDLYPGIDVGILGDDFGFGGHLGYRYFFQNNLGVYIEVGSRGSIGLSFNL</sequence>
<dbReference type="InterPro" id="IPR046588">
    <property type="entry name" value="DUF6646"/>
</dbReference>
<keyword evidence="3" id="KW-1185">Reference proteome</keyword>
<dbReference type="RefSeq" id="WP_304416782.1">
    <property type="nucleotide sequence ID" value="NZ_JANAIE010000003.1"/>
</dbReference>
<dbReference type="Proteomes" id="UP001152599">
    <property type="component" value="Unassembled WGS sequence"/>
</dbReference>
<protein>
    <recommendedName>
        <fullName evidence="4">Outer membrane protein beta-barrel domain-containing protein</fullName>
    </recommendedName>
</protein>
<evidence type="ECO:0008006" key="4">
    <source>
        <dbReference type="Google" id="ProtNLM"/>
    </source>
</evidence>
<feature type="signal peptide" evidence="1">
    <location>
        <begin position="1"/>
        <end position="24"/>
    </location>
</feature>